<evidence type="ECO:0000256" key="2">
    <source>
        <dbReference type="ARBA" id="ARBA00022679"/>
    </source>
</evidence>
<dbReference type="PANTHER" id="PTHR22916:SF51">
    <property type="entry name" value="GLYCOSYLTRANSFERASE EPSH-RELATED"/>
    <property type="match status" value="1"/>
</dbReference>
<accession>A0ABV6SNT7</accession>
<keyword evidence="1" id="KW-0328">Glycosyltransferase</keyword>
<dbReference type="CDD" id="cd00761">
    <property type="entry name" value="Glyco_tranf_GTA_type"/>
    <property type="match status" value="1"/>
</dbReference>
<dbReference type="Proteomes" id="UP001589891">
    <property type="component" value="Unassembled WGS sequence"/>
</dbReference>
<dbReference type="PANTHER" id="PTHR22916">
    <property type="entry name" value="GLYCOSYLTRANSFERASE"/>
    <property type="match status" value="1"/>
</dbReference>
<dbReference type="Pfam" id="PF00535">
    <property type="entry name" value="Glycos_transf_2"/>
    <property type="match status" value="1"/>
</dbReference>
<evidence type="ECO:0000313" key="4">
    <source>
        <dbReference type="EMBL" id="MFC0710771.1"/>
    </source>
</evidence>
<evidence type="ECO:0000256" key="1">
    <source>
        <dbReference type="ARBA" id="ARBA00022676"/>
    </source>
</evidence>
<evidence type="ECO:0000259" key="3">
    <source>
        <dbReference type="Pfam" id="PF00535"/>
    </source>
</evidence>
<keyword evidence="2" id="KW-0808">Transferase</keyword>
<evidence type="ECO:0000313" key="5">
    <source>
        <dbReference type="Proteomes" id="UP001589891"/>
    </source>
</evidence>
<gene>
    <name evidence="4" type="ORF">ACFFGX_14840</name>
</gene>
<keyword evidence="5" id="KW-1185">Reference proteome</keyword>
<comment type="caution">
    <text evidence="4">The sequence shown here is derived from an EMBL/GenBank/DDBJ whole genome shotgun (WGS) entry which is preliminary data.</text>
</comment>
<dbReference type="Gene3D" id="3.90.550.10">
    <property type="entry name" value="Spore Coat Polysaccharide Biosynthesis Protein SpsA, Chain A"/>
    <property type="match status" value="1"/>
</dbReference>
<protein>
    <submittedName>
        <fullName evidence="4">Glycosyltransferase family 2 protein</fullName>
    </submittedName>
</protein>
<sequence>MAPEKVSIIIPVYNVEPYLAQCLESAVRQDYDNLEIIAIDDGSTDASPAILEHFRARHERIVVKNIRNQGLSVARNTGLEIATGDYILFLDSDDFLERHTVSTCVKHLGSREIDMVFFAGNIFFDGIDESLSKKFLCERALDLQNKRLPADTFFSESIRLRNYLASACLYAYRRNSFDNIRFHPGILHEDNLFTTRMLLENKTITAKCIPDRLYNRRVRPDSIMTQDKQEKHVTGYLVVAEELLKLQAAKEDSEPGAALNKFIRNMLINAALSCREACQDRLPYSVRKKIVLLFARTKPRPREIKKALPYIFPELSMITENPQRKKIPLFGKP</sequence>
<feature type="domain" description="Glycosyltransferase 2-like" evidence="3">
    <location>
        <begin position="7"/>
        <end position="134"/>
    </location>
</feature>
<reference evidence="4 5" key="1">
    <citation type="submission" date="2024-09" db="EMBL/GenBank/DDBJ databases">
        <authorList>
            <person name="Sun Q."/>
            <person name="Mori K."/>
        </authorList>
    </citation>
    <scope>NUCLEOTIDE SEQUENCE [LARGE SCALE GENOMIC DNA]</scope>
    <source>
        <strain evidence="4 5">NCAIM B.01794</strain>
    </source>
</reference>
<dbReference type="RefSeq" id="WP_376947192.1">
    <property type="nucleotide sequence ID" value="NZ_CP171449.1"/>
</dbReference>
<name>A0ABV6SNT7_AZOPA</name>
<dbReference type="InterPro" id="IPR001173">
    <property type="entry name" value="Glyco_trans_2-like"/>
</dbReference>
<organism evidence="4 5">
    <name type="scientific">Azorhizophilus paspali</name>
    <name type="common">Azotobacter paspali</name>
    <dbReference type="NCBI Taxonomy" id="69963"/>
    <lineage>
        <taxon>Bacteria</taxon>
        <taxon>Pseudomonadati</taxon>
        <taxon>Pseudomonadota</taxon>
        <taxon>Gammaproteobacteria</taxon>
        <taxon>Pseudomonadales</taxon>
        <taxon>Pseudomonadaceae</taxon>
        <taxon>Azorhizophilus</taxon>
    </lineage>
</organism>
<proteinExistence type="predicted"/>
<dbReference type="EMBL" id="JBHLSS010000096">
    <property type="protein sequence ID" value="MFC0710771.1"/>
    <property type="molecule type" value="Genomic_DNA"/>
</dbReference>
<dbReference type="SUPFAM" id="SSF53448">
    <property type="entry name" value="Nucleotide-diphospho-sugar transferases"/>
    <property type="match status" value="1"/>
</dbReference>
<dbReference type="InterPro" id="IPR029044">
    <property type="entry name" value="Nucleotide-diphossugar_trans"/>
</dbReference>